<evidence type="ECO:0000256" key="1">
    <source>
        <dbReference type="ARBA" id="ARBA00022670"/>
    </source>
</evidence>
<accession>A0ABD1PAX1</accession>
<name>A0ABD1PAX1_9LAMI</name>
<dbReference type="AlphaFoldDB" id="A0ABD1PAX1"/>
<organism evidence="4 5">
    <name type="scientific">Abeliophyllum distichum</name>
    <dbReference type="NCBI Taxonomy" id="126358"/>
    <lineage>
        <taxon>Eukaryota</taxon>
        <taxon>Viridiplantae</taxon>
        <taxon>Streptophyta</taxon>
        <taxon>Embryophyta</taxon>
        <taxon>Tracheophyta</taxon>
        <taxon>Spermatophyta</taxon>
        <taxon>Magnoliopsida</taxon>
        <taxon>eudicotyledons</taxon>
        <taxon>Gunneridae</taxon>
        <taxon>Pentapetalae</taxon>
        <taxon>asterids</taxon>
        <taxon>lamiids</taxon>
        <taxon>Lamiales</taxon>
        <taxon>Oleaceae</taxon>
        <taxon>Forsythieae</taxon>
        <taxon>Abeliophyllum</taxon>
    </lineage>
</organism>
<protein>
    <recommendedName>
        <fullName evidence="3">Ubiquitin-like protease family profile domain-containing protein</fullName>
    </recommendedName>
</protein>
<dbReference type="Proteomes" id="UP001604336">
    <property type="component" value="Unassembled WGS sequence"/>
</dbReference>
<evidence type="ECO:0000313" key="5">
    <source>
        <dbReference type="Proteomes" id="UP001604336"/>
    </source>
</evidence>
<dbReference type="GO" id="GO:0008233">
    <property type="term" value="F:peptidase activity"/>
    <property type="evidence" value="ECO:0007669"/>
    <property type="project" value="UniProtKB-KW"/>
</dbReference>
<reference evidence="5" key="1">
    <citation type="submission" date="2024-07" db="EMBL/GenBank/DDBJ databases">
        <title>Two chromosome-level genome assemblies of Korean endemic species Abeliophyllum distichum and Forsythia ovata (Oleaceae).</title>
        <authorList>
            <person name="Jang H."/>
        </authorList>
    </citation>
    <scope>NUCLEOTIDE SEQUENCE [LARGE SCALE GENOMIC DNA]</scope>
</reference>
<evidence type="ECO:0000313" key="4">
    <source>
        <dbReference type="EMBL" id="KAL2461007.1"/>
    </source>
</evidence>
<evidence type="ECO:0000256" key="2">
    <source>
        <dbReference type="ARBA" id="ARBA00022801"/>
    </source>
</evidence>
<keyword evidence="1" id="KW-0645">Protease</keyword>
<evidence type="ECO:0000259" key="3">
    <source>
        <dbReference type="Pfam" id="PF02902"/>
    </source>
</evidence>
<keyword evidence="2" id="KW-0378">Hydrolase</keyword>
<dbReference type="EMBL" id="JBFOLK010000014">
    <property type="protein sequence ID" value="KAL2461007.1"/>
    <property type="molecule type" value="Genomic_DNA"/>
</dbReference>
<proteinExistence type="predicted"/>
<sequence length="307" mass="35466">MRKLFRLHPHSDHRTCCKQSLSNPRQSCSDVVVNAMGIQSTGNLLDDRLEFSKEDFRSIDESIQKNGCSSIKGKMKAISSIPFIVDDDSKFEHHLKRIIKPAACLQSPYVRSYRSQGKVLPKEPTLSFQYNFCLDSPSLPDYSVFKKWYSKGLRLSNKVQKFHKDDLKISPAMDVGPVHVHSKMQWVRTIFDQFKKDNKVLDKHNFITSYVTGNKIRFGNSWGDVDHVFILVFMDKHAHWILVHFDISNWHLDVYNSSFKTIRDVVVLNAVEPLRHIIPHLLQTTKVLSYGTPYASLSCRLCKDIPQ</sequence>
<dbReference type="InterPro" id="IPR003653">
    <property type="entry name" value="Peptidase_C48_C"/>
</dbReference>
<comment type="caution">
    <text evidence="4">The sequence shown here is derived from an EMBL/GenBank/DDBJ whole genome shotgun (WGS) entry which is preliminary data.</text>
</comment>
<gene>
    <name evidence="4" type="ORF">Adt_44427</name>
</gene>
<feature type="domain" description="Ubiquitin-like protease family profile" evidence="3">
    <location>
        <begin position="208"/>
        <end position="307"/>
    </location>
</feature>
<keyword evidence="5" id="KW-1185">Reference proteome</keyword>
<dbReference type="GO" id="GO:0006508">
    <property type="term" value="P:proteolysis"/>
    <property type="evidence" value="ECO:0007669"/>
    <property type="project" value="UniProtKB-KW"/>
</dbReference>
<dbReference type="Pfam" id="PF02902">
    <property type="entry name" value="Peptidase_C48"/>
    <property type="match status" value="1"/>
</dbReference>